<reference evidence="3 4" key="1">
    <citation type="submission" date="2016-10" db="EMBL/GenBank/DDBJ databases">
        <authorList>
            <person name="de Groot N.N."/>
        </authorList>
    </citation>
    <scope>NUCLEOTIDE SEQUENCE [LARGE SCALE GENOMIC DNA]</scope>
    <source>
        <strain evidence="3 4">DSM 23042</strain>
    </source>
</reference>
<dbReference type="InterPro" id="IPR015421">
    <property type="entry name" value="PyrdxlP-dep_Trfase_major"/>
</dbReference>
<keyword evidence="3" id="KW-0456">Lyase</keyword>
<dbReference type="Proteomes" id="UP000198885">
    <property type="component" value="Unassembled WGS sequence"/>
</dbReference>
<dbReference type="Gene3D" id="3.40.640.10">
    <property type="entry name" value="Type I PLP-dependent aspartate aminotransferase-like (Major domain)"/>
    <property type="match status" value="1"/>
</dbReference>
<dbReference type="GO" id="GO:0016829">
    <property type="term" value="F:lyase activity"/>
    <property type="evidence" value="ECO:0007669"/>
    <property type="project" value="UniProtKB-KW"/>
</dbReference>
<dbReference type="EMBL" id="FOGU01000007">
    <property type="protein sequence ID" value="SES19866.1"/>
    <property type="molecule type" value="Genomic_DNA"/>
</dbReference>
<dbReference type="RefSeq" id="WP_092694205.1">
    <property type="nucleotide sequence ID" value="NZ_FOGU01000007.1"/>
</dbReference>
<gene>
    <name evidence="3" type="ORF">SAMN04490244_10741</name>
</gene>
<dbReference type="Pfam" id="PF00266">
    <property type="entry name" value="Aminotran_5"/>
    <property type="match status" value="1"/>
</dbReference>
<protein>
    <submittedName>
        <fullName evidence="3">Selenocysteine lyase/Cysteine desulfurase</fullName>
    </submittedName>
</protein>
<dbReference type="Gene3D" id="3.90.1150.10">
    <property type="entry name" value="Aspartate Aminotransferase, domain 1"/>
    <property type="match status" value="1"/>
</dbReference>
<evidence type="ECO:0000313" key="4">
    <source>
        <dbReference type="Proteomes" id="UP000198885"/>
    </source>
</evidence>
<keyword evidence="4" id="KW-1185">Reference proteome</keyword>
<dbReference type="OrthoDB" id="9804366at2"/>
<organism evidence="3 4">
    <name type="scientific">Tranquillimonas rosea</name>
    <dbReference type="NCBI Taxonomy" id="641238"/>
    <lineage>
        <taxon>Bacteria</taxon>
        <taxon>Pseudomonadati</taxon>
        <taxon>Pseudomonadota</taxon>
        <taxon>Alphaproteobacteria</taxon>
        <taxon>Rhodobacterales</taxon>
        <taxon>Roseobacteraceae</taxon>
        <taxon>Tranquillimonas</taxon>
    </lineage>
</organism>
<dbReference type="SUPFAM" id="SSF53383">
    <property type="entry name" value="PLP-dependent transferases"/>
    <property type="match status" value="1"/>
</dbReference>
<feature type="domain" description="Aminotransferase class V" evidence="2">
    <location>
        <begin position="42"/>
        <end position="444"/>
    </location>
</feature>
<dbReference type="InterPro" id="IPR015424">
    <property type="entry name" value="PyrdxlP-dep_Trfase"/>
</dbReference>
<proteinExistence type="predicted"/>
<evidence type="ECO:0000313" key="3">
    <source>
        <dbReference type="EMBL" id="SES19866.1"/>
    </source>
</evidence>
<dbReference type="AlphaFoldDB" id="A0A1H9VDL9"/>
<accession>A0A1H9VDL9</accession>
<evidence type="ECO:0000256" key="1">
    <source>
        <dbReference type="ARBA" id="ARBA00022898"/>
    </source>
</evidence>
<dbReference type="PANTHER" id="PTHR43686:SF1">
    <property type="entry name" value="AMINOTRAN_5 DOMAIN-CONTAINING PROTEIN"/>
    <property type="match status" value="1"/>
</dbReference>
<dbReference type="InterPro" id="IPR015422">
    <property type="entry name" value="PyrdxlP-dep_Trfase_small"/>
</dbReference>
<keyword evidence="1" id="KW-0663">Pyridoxal phosphate</keyword>
<evidence type="ECO:0000259" key="2">
    <source>
        <dbReference type="Pfam" id="PF00266"/>
    </source>
</evidence>
<name>A0A1H9VDL9_9RHOB</name>
<sequence>MQTLSDFAQGLSGPDLIGRLRAGLIGDGMAFETPFGMRRLRYADHVASGRALRQVEEFVIDAVLPFYANAHTEASACGQRASRLRDEARATVARIVEATEDCHVVFGGSGATAGLTRIVRLLDIERRVAGGERIVVLLGPYEHHSNILPWRDSGAEVVTIAEGTTGGPDMRALEDALTASEDADLVVGSFSAASNVTGLMTDTDDVTRLLKRHGALAIWDYAAAAPYLPMSMASGSDAAKDAIVFSPHKFPGGPAASGVMIVRETLVRRATPTAPGGGTVSFVSPWGEVYADNIAAREEGGTPNVVGDIRAALALLVKEAVGTDRIAARERTLRERALQRLEAEPNIQLLGLRQADALSIFSFQVTDAAGQPVHHQLFTRMLSDVHGIQVRGGCACAGPYAHALLGIDERASAALMDRLAAGREIEKPGWVRFSLSYLQDDADAEAIVDDICRLARDSRDWAARYHVDATTARFSAVA</sequence>
<dbReference type="STRING" id="641238.SAMN04490244_10741"/>
<dbReference type="InterPro" id="IPR000192">
    <property type="entry name" value="Aminotrans_V_dom"/>
</dbReference>
<dbReference type="PANTHER" id="PTHR43686">
    <property type="entry name" value="SULFURTRANSFERASE-RELATED"/>
    <property type="match status" value="1"/>
</dbReference>